<comment type="similarity">
    <text evidence="1">Belongs to the TolB family.</text>
</comment>
<dbReference type="InterPro" id="IPR039568">
    <property type="entry name" value="Peptidase_MA-like_dom"/>
</dbReference>
<sequence>MNASRLSKKITAVLLLTSLIGLSSVTESYAQYFSFGKNRVQFNSFDWRFIQSEHFDVYYYQSKNYDLANFTAISLEASLRQLQEDFDHQIAERIQVIIYDSHNDFSQTNVVPLPTNAEGIGGVTDAFKNRITMPFSGNYTEFRSTLHHELVHAVMNDMYYGGTVQSRLSGEALQIPLWLSEGLAEYTSNGWDTNSDIYIRDATINDYLPPIPRLSGYYAYRGGQSVWNYIVEEYGREKIGEIMQTMKSQRSVNAAFQRSIGQSVEELSKSWIDYNKKLYFPEVAEREQIGNFATLLTERSKAGTYNTSPAVSPQGDKIALITNARGFLDVVVISAVTGNKLKTLIKGGDNVNFEELNILNPNLSWSPDGSKITLSTKTKGADNLAIVDYESGKVRKIEFPELDAIGSVAWAPDGKKIAFDGSVGPFQDIFVYNLETQEFTNLTNDVISDYEPSWSADSRTVYFTSARGDNVQLNQVRNNTRLLAEDYLYSTDIYSVTMGENRAVRLTKTPGWNEKQPATTRDGRLIFISDENGIPNVYELNLDDRTTRPLTNLQTGVLQMSVSSDGSRLAVNSINEGYLDIFLVRSPFMREMDAQLTPNHWAERRARTTPADLVPAIGYTQQMLATPQSANYNLSQPARAMAVTGAAGDTTLASRPDSAGSDTTVDETAEDAGIDFRNYVFDSEVENDTAFTNKYLEESKFEPEDNVTDDGRYSPKEYRLRFSTDFVYGGGSFSTYYGAYGTTQIVFSDLLGNHQIAFGSNLVFDLRNSDYFLQYAYLKQRTNYLFNFFHSSQQFQSFSGQLYRFRTFGGGINAQYPIDKFRRIDFGLSVISLSQDFSVVGRDVTQNEESTFAYPQLTYTRDNTLPGFITPVSGSRYAVSLSASPPITSNTLQFASVLGDYRKYFNLGSRYSFALRGSGAASFGRDSQTFFMGGMLGWLNRRFSENTNIPIERLGDTFFTLPALPLRGHEYNSIYGDRFSLVNAEFRFPLFAALLPGPIPIIPLYNLTGVAFVDAGMAWGQSIPYNVRLSNGVQSLDVQYAVNDSDLNFKVQQDEPRYIQLDDQGRVDLDPNGDLIVVKENGRQDGVDYLQQPFQSGDVLIGAGFGLRTILLGFPLRYDVGWPYYRDGFDGSPIHYISIGIDF</sequence>
<name>A0A6M1SND6_9BACT</name>
<dbReference type="Pfam" id="PF13485">
    <property type="entry name" value="Peptidase_MA_2"/>
    <property type="match status" value="1"/>
</dbReference>
<proteinExistence type="inferred from homology"/>
<organism evidence="3 4">
    <name type="scientific">Halalkalibaculum roseum</name>
    <dbReference type="NCBI Taxonomy" id="2709311"/>
    <lineage>
        <taxon>Bacteria</taxon>
        <taxon>Pseudomonadati</taxon>
        <taxon>Balneolota</taxon>
        <taxon>Balneolia</taxon>
        <taxon>Balneolales</taxon>
        <taxon>Balneolaceae</taxon>
        <taxon>Halalkalibaculum</taxon>
    </lineage>
</organism>
<keyword evidence="4" id="KW-1185">Reference proteome</keyword>
<evidence type="ECO:0000313" key="4">
    <source>
        <dbReference type="Proteomes" id="UP000473278"/>
    </source>
</evidence>
<feature type="domain" description="Peptidase MA-like" evidence="2">
    <location>
        <begin position="78"/>
        <end position="274"/>
    </location>
</feature>
<dbReference type="Gene3D" id="2.40.160.50">
    <property type="entry name" value="membrane protein fhac: a member of the omp85/tpsb transporter family"/>
    <property type="match status" value="1"/>
</dbReference>
<dbReference type="AlphaFoldDB" id="A0A6M1SND6"/>
<dbReference type="InterPro" id="IPR011659">
    <property type="entry name" value="WD40"/>
</dbReference>
<reference evidence="3 4" key="1">
    <citation type="submission" date="2020-02" db="EMBL/GenBank/DDBJ databases">
        <title>Balneolaceae bacterium YR4-1, complete genome.</title>
        <authorList>
            <person name="Li Y."/>
            <person name="Wu S."/>
        </authorList>
    </citation>
    <scope>NUCLEOTIDE SEQUENCE [LARGE SCALE GENOMIC DNA]</scope>
    <source>
        <strain evidence="3 4">YR4-1</strain>
    </source>
</reference>
<dbReference type="RefSeq" id="WP_165141693.1">
    <property type="nucleotide sequence ID" value="NZ_JAALLT010000003.1"/>
</dbReference>
<gene>
    <name evidence="3" type="ORF">G3570_09520</name>
</gene>
<evidence type="ECO:0000259" key="2">
    <source>
        <dbReference type="Pfam" id="PF13485"/>
    </source>
</evidence>
<dbReference type="Gene3D" id="2.120.10.30">
    <property type="entry name" value="TolB, C-terminal domain"/>
    <property type="match status" value="2"/>
</dbReference>
<comment type="caution">
    <text evidence="3">The sequence shown here is derived from an EMBL/GenBank/DDBJ whole genome shotgun (WGS) entry which is preliminary data.</text>
</comment>
<dbReference type="EMBL" id="JAALLT010000003">
    <property type="protein sequence ID" value="NGP76871.1"/>
    <property type="molecule type" value="Genomic_DNA"/>
</dbReference>
<accession>A0A6M1SND6</accession>
<dbReference type="InterPro" id="IPR011042">
    <property type="entry name" value="6-blade_b-propeller_TolB-like"/>
</dbReference>
<dbReference type="Proteomes" id="UP000473278">
    <property type="component" value="Unassembled WGS sequence"/>
</dbReference>
<protein>
    <recommendedName>
        <fullName evidence="2">Peptidase MA-like domain-containing protein</fullName>
    </recommendedName>
</protein>
<dbReference type="PANTHER" id="PTHR36842">
    <property type="entry name" value="PROTEIN TOLB HOMOLOG"/>
    <property type="match status" value="1"/>
</dbReference>
<evidence type="ECO:0000313" key="3">
    <source>
        <dbReference type="EMBL" id="NGP76871.1"/>
    </source>
</evidence>
<dbReference type="Pfam" id="PF07676">
    <property type="entry name" value="PD40"/>
    <property type="match status" value="2"/>
</dbReference>
<evidence type="ECO:0000256" key="1">
    <source>
        <dbReference type="ARBA" id="ARBA00009820"/>
    </source>
</evidence>
<dbReference type="SUPFAM" id="SSF82171">
    <property type="entry name" value="DPP6 N-terminal domain-like"/>
    <property type="match status" value="1"/>
</dbReference>
<dbReference type="PANTHER" id="PTHR36842:SF1">
    <property type="entry name" value="PROTEIN TOLB"/>
    <property type="match status" value="1"/>
</dbReference>